<dbReference type="InterPro" id="IPR005232">
    <property type="entry name" value="LarE"/>
</dbReference>
<keyword evidence="3" id="KW-0808">Transferase</keyword>
<feature type="active site" description="Nucleophile and sulfur donor" evidence="1">
    <location>
        <position position="174"/>
    </location>
</feature>
<dbReference type="Pfam" id="PF02540">
    <property type="entry name" value="NAD_synthase"/>
    <property type="match status" value="1"/>
</dbReference>
<dbReference type="GO" id="GO:0006163">
    <property type="term" value="P:purine nucleotide metabolic process"/>
    <property type="evidence" value="ECO:0007669"/>
    <property type="project" value="UniProtKB-ARBA"/>
</dbReference>
<dbReference type="AlphaFoldDB" id="A0A7V6CMY3"/>
<evidence type="ECO:0000313" key="3">
    <source>
        <dbReference type="EMBL" id="HHR48671.1"/>
    </source>
</evidence>
<dbReference type="GO" id="GO:0016783">
    <property type="term" value="F:sulfurtransferase activity"/>
    <property type="evidence" value="ECO:0007669"/>
    <property type="project" value="InterPro"/>
</dbReference>
<dbReference type="NCBIfam" id="TIGR00268">
    <property type="entry name" value="ATP-dependent sacrificial sulfur transferase LarE"/>
    <property type="match status" value="1"/>
</dbReference>
<accession>A0A7V6CMY3</accession>
<dbReference type="InterPro" id="IPR052188">
    <property type="entry name" value="Ni-pincer_cofactor_biosynth"/>
</dbReference>
<feature type="domain" description="NAD/GMP synthase" evidence="2">
    <location>
        <begin position="14"/>
        <end position="72"/>
    </location>
</feature>
<dbReference type="EMBL" id="DTHS01000022">
    <property type="protein sequence ID" value="HHR48671.1"/>
    <property type="molecule type" value="Genomic_DNA"/>
</dbReference>
<dbReference type="InterPro" id="IPR022310">
    <property type="entry name" value="NAD/GMP_synthase"/>
</dbReference>
<reference evidence="3" key="1">
    <citation type="journal article" date="2020" name="mSystems">
        <title>Genome- and Community-Level Interaction Insights into Carbon Utilization and Element Cycling Functions of Hydrothermarchaeota in Hydrothermal Sediment.</title>
        <authorList>
            <person name="Zhou Z."/>
            <person name="Liu Y."/>
            <person name="Xu W."/>
            <person name="Pan J."/>
            <person name="Luo Z.H."/>
            <person name="Li M."/>
        </authorList>
    </citation>
    <scope>NUCLEOTIDE SEQUENCE [LARGE SCALE GENOMIC DNA]</scope>
    <source>
        <strain evidence="3">SpSt-791</strain>
    </source>
</reference>
<evidence type="ECO:0000259" key="2">
    <source>
        <dbReference type="Pfam" id="PF02540"/>
    </source>
</evidence>
<dbReference type="InterPro" id="IPR014729">
    <property type="entry name" value="Rossmann-like_a/b/a_fold"/>
</dbReference>
<dbReference type="SUPFAM" id="SSF52402">
    <property type="entry name" value="Adenine nucleotide alpha hydrolases-like"/>
    <property type="match status" value="1"/>
</dbReference>
<dbReference type="PANTHER" id="PTHR43169">
    <property type="entry name" value="EXSB FAMILY PROTEIN"/>
    <property type="match status" value="1"/>
</dbReference>
<organism evidence="3">
    <name type="scientific">candidate division WOR-3 bacterium</name>
    <dbReference type="NCBI Taxonomy" id="2052148"/>
    <lineage>
        <taxon>Bacteria</taxon>
        <taxon>Bacteria division WOR-3</taxon>
    </lineage>
</organism>
<sequence>MADKFLKLKDLLKKEKKVMIAFSGGVDSSLLLYYALKTLKKEKVLPVIFLSPTYPLDQLKKATQFLKRFKKEGIFIFTEELTEKNFKNNPLERCYYCKKSAYEKLLLLKDFFKVDKILEGTNLSDLSDFRPGIKALKELKILSPYLQLKIDKSTIRKKAKALKIPHYNQPSSPCLSSRIPYFQKIDELKLAKIEKGEEFLKKKGLKDFRLRIIGDKIAKIELKEKNDYWLLLRKREVIVKNLKKIGFQEVYLDLAGYRPMGLQWITKKS</sequence>
<proteinExistence type="predicted"/>
<protein>
    <submittedName>
        <fullName evidence="3">ATP-dependent sacrificial sulfur transferase LarE</fullName>
    </submittedName>
</protein>
<gene>
    <name evidence="3" type="primary">larE</name>
    <name evidence="3" type="ORF">ENV79_03400</name>
</gene>
<dbReference type="Gene3D" id="3.40.50.620">
    <property type="entry name" value="HUPs"/>
    <property type="match status" value="1"/>
</dbReference>
<dbReference type="PIRSF" id="PIRSF006661">
    <property type="entry name" value="PP-lp_UCP006661"/>
    <property type="match status" value="1"/>
</dbReference>
<dbReference type="PANTHER" id="PTHR43169:SF2">
    <property type="entry name" value="NAD_GMP SYNTHASE DOMAIN-CONTAINING PROTEIN"/>
    <property type="match status" value="1"/>
</dbReference>
<evidence type="ECO:0000256" key="1">
    <source>
        <dbReference type="PIRSR" id="PIRSR006661-1"/>
    </source>
</evidence>
<dbReference type="CDD" id="cd01990">
    <property type="entry name" value="LarE-like"/>
    <property type="match status" value="1"/>
</dbReference>
<name>A0A7V6CMY3_UNCW3</name>
<comment type="caution">
    <text evidence="3">The sequence shown here is derived from an EMBL/GenBank/DDBJ whole genome shotgun (WGS) entry which is preliminary data.</text>
</comment>